<reference key="2">
    <citation type="submission" date="2011-08" db="EMBL/GenBank/DDBJ databases">
        <title>Genome sequence of Naumovozyma castellii.</title>
        <authorList>
            <person name="Gordon J.L."/>
            <person name="Armisen D."/>
            <person name="Proux-Wera E."/>
            <person name="OhEigeartaigh S.S."/>
            <person name="Byrne K.P."/>
            <person name="Wolfe K.H."/>
        </authorList>
    </citation>
    <scope>NUCLEOTIDE SEQUENCE</scope>
    <source>
        <strain>Type strain:CBS 4309</strain>
    </source>
</reference>
<dbReference type="GO" id="GO:0008270">
    <property type="term" value="F:zinc ion binding"/>
    <property type="evidence" value="ECO:0007669"/>
    <property type="project" value="UniProtKB-UniRule"/>
</dbReference>
<dbReference type="NCBIfam" id="TIGR02967">
    <property type="entry name" value="guan_deamin"/>
    <property type="match status" value="1"/>
</dbReference>
<proteinExistence type="inferred from homology"/>
<dbReference type="AlphaFoldDB" id="G0VEX7"/>
<protein>
    <recommendedName>
        <fullName evidence="8">Guanine deaminase</fullName>
        <shortName evidence="8">Guanase</shortName>
        <ecNumber evidence="8">3.5.4.3</ecNumber>
    </recommendedName>
    <alternativeName>
        <fullName evidence="8">Guanine aminohydrolase</fullName>
    </alternativeName>
</protein>
<dbReference type="Pfam" id="PF01979">
    <property type="entry name" value="Amidohydro_1"/>
    <property type="match status" value="1"/>
</dbReference>
<comment type="similarity">
    <text evidence="2 8">Belongs to the metallo-dependent hydrolases superfamily. ATZ/TRZ family.</text>
</comment>
<evidence type="ECO:0000259" key="9">
    <source>
        <dbReference type="Pfam" id="PF01979"/>
    </source>
</evidence>
<dbReference type="RefSeq" id="XP_003675960.1">
    <property type="nucleotide sequence ID" value="XM_003675912.1"/>
</dbReference>
<dbReference type="SUPFAM" id="SSF51556">
    <property type="entry name" value="Metallo-dependent hydrolases"/>
    <property type="match status" value="1"/>
</dbReference>
<keyword evidence="5 8" id="KW-0862">Zinc</keyword>
<accession>G0VEX7</accession>
<comment type="cofactor">
    <cofactor evidence="8">
        <name>Zn(2+)</name>
        <dbReference type="ChEBI" id="CHEBI:29105"/>
    </cofactor>
    <text evidence="8">Binds 1 zinc ion per subunit.</text>
</comment>
<feature type="domain" description="Amidohydrolase-related" evidence="9">
    <location>
        <begin position="81"/>
        <end position="472"/>
    </location>
</feature>
<evidence type="ECO:0000256" key="4">
    <source>
        <dbReference type="ARBA" id="ARBA00022801"/>
    </source>
</evidence>
<dbReference type="InterPro" id="IPR006680">
    <property type="entry name" value="Amidohydro-rel"/>
</dbReference>
<evidence type="ECO:0000256" key="8">
    <source>
        <dbReference type="RuleBase" id="RU366009"/>
    </source>
</evidence>
<dbReference type="EC" id="3.5.4.3" evidence="8"/>
<dbReference type="Gene3D" id="3.20.20.140">
    <property type="entry name" value="Metal-dependent hydrolases"/>
    <property type="match status" value="1"/>
</dbReference>
<dbReference type="OrthoDB" id="194468at2759"/>
<name>G0VEX7_NAUCA</name>
<dbReference type="GO" id="GO:0005829">
    <property type="term" value="C:cytosol"/>
    <property type="evidence" value="ECO:0007669"/>
    <property type="project" value="TreeGrafter"/>
</dbReference>
<dbReference type="Proteomes" id="UP000001640">
    <property type="component" value="Chromosome 4"/>
</dbReference>
<gene>
    <name evidence="10" type="primary">NCAS0D00150</name>
    <name evidence="10" type="ordered locus">NCAS_0D00150</name>
</gene>
<dbReference type="EMBL" id="HE576755">
    <property type="protein sequence ID" value="CCC69596.1"/>
    <property type="molecule type" value="Genomic_DNA"/>
</dbReference>
<evidence type="ECO:0000256" key="7">
    <source>
        <dbReference type="ARBA" id="ARBA00056079"/>
    </source>
</evidence>
<dbReference type="InterPro" id="IPR051607">
    <property type="entry name" value="Metallo-dep_hydrolases"/>
</dbReference>
<dbReference type="FunCoup" id="G0VEX7">
    <property type="interactions" value="160"/>
</dbReference>
<evidence type="ECO:0000256" key="3">
    <source>
        <dbReference type="ARBA" id="ARBA00022723"/>
    </source>
</evidence>
<comment type="pathway">
    <text evidence="1 8">Purine metabolism; guanine degradation; xanthine from guanine: step 1/1.</text>
</comment>
<dbReference type="InterPro" id="IPR032466">
    <property type="entry name" value="Metal_Hydrolase"/>
</dbReference>
<organism evidence="10 11">
    <name type="scientific">Naumovozyma castellii</name>
    <name type="common">Yeast</name>
    <name type="synonym">Saccharomyces castellii</name>
    <dbReference type="NCBI Taxonomy" id="27288"/>
    <lineage>
        <taxon>Eukaryota</taxon>
        <taxon>Fungi</taxon>
        <taxon>Dikarya</taxon>
        <taxon>Ascomycota</taxon>
        <taxon>Saccharomycotina</taxon>
        <taxon>Saccharomycetes</taxon>
        <taxon>Saccharomycetales</taxon>
        <taxon>Saccharomycetaceae</taxon>
        <taxon>Naumovozyma</taxon>
    </lineage>
</organism>
<dbReference type="HOGENOM" id="CLU_012358_0_0_1"/>
<reference evidence="10 11" key="1">
    <citation type="journal article" date="2011" name="Proc. Natl. Acad. Sci. U.S.A.">
        <title>Evolutionary erosion of yeast sex chromosomes by mating-type switching accidents.</title>
        <authorList>
            <person name="Gordon J.L."/>
            <person name="Armisen D."/>
            <person name="Proux-Wera E."/>
            <person name="Oheigeartaigh S.S."/>
            <person name="Byrne K.P."/>
            <person name="Wolfe K.H."/>
        </authorList>
    </citation>
    <scope>NUCLEOTIDE SEQUENCE [LARGE SCALE GENOMIC DNA]</scope>
    <source>
        <strain evidence="11">ATCC 76901 / BCRC 22586 / CBS 4309 / NBRC 1992 / NRRL Y-12630</strain>
    </source>
</reference>
<evidence type="ECO:0000256" key="1">
    <source>
        <dbReference type="ARBA" id="ARBA00004984"/>
    </source>
</evidence>
<dbReference type="InterPro" id="IPR011059">
    <property type="entry name" value="Metal-dep_hydrolase_composite"/>
</dbReference>
<evidence type="ECO:0000313" key="11">
    <source>
        <dbReference type="Proteomes" id="UP000001640"/>
    </source>
</evidence>
<dbReference type="GeneID" id="96903205"/>
<dbReference type="Gene3D" id="2.30.40.10">
    <property type="entry name" value="Urease, subunit C, domain 1"/>
    <property type="match status" value="1"/>
</dbReference>
<evidence type="ECO:0000256" key="5">
    <source>
        <dbReference type="ARBA" id="ARBA00022833"/>
    </source>
</evidence>
<keyword evidence="4 8" id="KW-0378">Hydrolase</keyword>
<dbReference type="eggNOG" id="KOG3968">
    <property type="taxonomic scope" value="Eukaryota"/>
</dbReference>
<dbReference type="PANTHER" id="PTHR11271:SF6">
    <property type="entry name" value="GUANINE DEAMINASE"/>
    <property type="match status" value="1"/>
</dbReference>
<dbReference type="PANTHER" id="PTHR11271">
    <property type="entry name" value="GUANINE DEAMINASE"/>
    <property type="match status" value="1"/>
</dbReference>
<comment type="function">
    <text evidence="7 8">Catalyzes the hydrolytic deamination of guanine, producing xanthine and ammonia.</text>
</comment>
<dbReference type="InterPro" id="IPR014311">
    <property type="entry name" value="Guanine_deaminase"/>
</dbReference>
<dbReference type="KEGG" id="ncs:NCAS_0D00150"/>
<dbReference type="InParanoid" id="G0VEX7"/>
<evidence type="ECO:0000313" key="10">
    <source>
        <dbReference type="EMBL" id="CCC69596.1"/>
    </source>
</evidence>
<dbReference type="UniPathway" id="UPA00603">
    <property type="reaction ID" value="UER00660"/>
</dbReference>
<sequence length="476" mass="53843">MVTFQEEKKPKCVVFYGTFIDTPVLGEYRIRENTAIGVQDGMILFIEEECVDPLNVRSLYEPWEDFEIDVIDFNTDLKFFFPGFIDTHVHCSQYPNVGLFGNSTLLEWLEKYTFPMEARLDDLKIALKVYSKVIQRSIANGTTMASYYTTISPSSTKLMATLCSQFGQRALIGKVCMDSHSPDYYTETTTQSIASTREVIDFLEEELLDKKIRPVITPRFAPSCSRKLLKNLSQLANEKGGLHIQTHLSENENEIKWVKTLFPECESYTAVYGEYGLLTDKTVLAHCVHLSDQEANMIKDTKAGVSHCPISNSCLSSGECRVRWLLDQNIKVGLGTDISAGFSPSILNTSRSAHLVSRHLAMKIKGSNKEHVKLSVPECLYLATVGGARVLSMDSEISLFEVGKQFDSQLIDLNSPNSPIDVFDWQYQMNNQAEDTLYKKLPQPHYPDLLAKWFFNGDDRNTVQVWIAGKLVHSIM</sequence>
<evidence type="ECO:0000256" key="2">
    <source>
        <dbReference type="ARBA" id="ARBA00006745"/>
    </source>
</evidence>
<dbReference type="GO" id="GO:0008892">
    <property type="term" value="F:guanine deaminase activity"/>
    <property type="evidence" value="ECO:0007669"/>
    <property type="project" value="UniProtKB-UniRule"/>
</dbReference>
<dbReference type="OMA" id="CVHMNDS"/>
<keyword evidence="11" id="KW-1185">Reference proteome</keyword>
<evidence type="ECO:0000256" key="6">
    <source>
        <dbReference type="ARBA" id="ARBA00051148"/>
    </source>
</evidence>
<dbReference type="STRING" id="1064592.G0VEX7"/>
<comment type="catalytic activity">
    <reaction evidence="6 8">
        <text>guanine + H2O + H(+) = xanthine + NH4(+)</text>
        <dbReference type="Rhea" id="RHEA:14665"/>
        <dbReference type="ChEBI" id="CHEBI:15377"/>
        <dbReference type="ChEBI" id="CHEBI:15378"/>
        <dbReference type="ChEBI" id="CHEBI:16235"/>
        <dbReference type="ChEBI" id="CHEBI:17712"/>
        <dbReference type="ChEBI" id="CHEBI:28938"/>
        <dbReference type="EC" id="3.5.4.3"/>
    </reaction>
</comment>
<dbReference type="GO" id="GO:0006147">
    <property type="term" value="P:guanine catabolic process"/>
    <property type="evidence" value="ECO:0007669"/>
    <property type="project" value="UniProtKB-UniRule"/>
</dbReference>
<dbReference type="FunFam" id="3.20.20.140:FF:000022">
    <property type="entry name" value="Guanine deaminase"/>
    <property type="match status" value="1"/>
</dbReference>
<keyword evidence="3 8" id="KW-0479">Metal-binding</keyword>